<evidence type="ECO:0000313" key="4">
    <source>
        <dbReference type="Proteomes" id="UP000284476"/>
    </source>
</evidence>
<dbReference type="Pfam" id="PF13763">
    <property type="entry name" value="DUF4167"/>
    <property type="match status" value="1"/>
</dbReference>
<dbReference type="RefSeq" id="WP_128209297.1">
    <property type="nucleotide sequence ID" value="NZ_JBHRSO010000063.1"/>
</dbReference>
<dbReference type="AlphaFoldDB" id="A0A443JGF4"/>
<gene>
    <name evidence="3" type="ORF">D2T30_13565</name>
</gene>
<sequence length="99" mass="11440">MNQHRPNNQFRPEERRPAHLSPWHTGSIVNRVYESSGPAGKLRGTAQDLVARYLYHAREAGMRGDAVAMQACLQYAEHYRRIMDRIMDEASVGRFDRGR</sequence>
<evidence type="ECO:0000313" key="3">
    <source>
        <dbReference type="EMBL" id="RWR19541.1"/>
    </source>
</evidence>
<evidence type="ECO:0000259" key="2">
    <source>
        <dbReference type="Pfam" id="PF13763"/>
    </source>
</evidence>
<feature type="region of interest" description="Disordered" evidence="1">
    <location>
        <begin position="1"/>
        <end position="23"/>
    </location>
</feature>
<dbReference type="Proteomes" id="UP000284476">
    <property type="component" value="Unassembled WGS sequence"/>
</dbReference>
<feature type="domain" description="DUF4167" evidence="2">
    <location>
        <begin position="25"/>
        <end position="86"/>
    </location>
</feature>
<dbReference type="EMBL" id="SAUZ01000015">
    <property type="protein sequence ID" value="RWR19541.1"/>
    <property type="molecule type" value="Genomic_DNA"/>
</dbReference>
<accession>A0A443JGF4</accession>
<proteinExistence type="predicted"/>
<name>A0A443JGF4_9RHOB</name>
<feature type="compositionally biased region" description="Polar residues" evidence="1">
    <location>
        <begin position="1"/>
        <end position="10"/>
    </location>
</feature>
<organism evidence="3 4">
    <name type="scientific">Paenirhodobacter populi</name>
    <dbReference type="NCBI Taxonomy" id="2306993"/>
    <lineage>
        <taxon>Bacteria</taxon>
        <taxon>Pseudomonadati</taxon>
        <taxon>Pseudomonadota</taxon>
        <taxon>Alphaproteobacteria</taxon>
        <taxon>Rhodobacterales</taxon>
        <taxon>Rhodobacter group</taxon>
        <taxon>Paenirhodobacter</taxon>
    </lineage>
</organism>
<dbReference type="InterPro" id="IPR025430">
    <property type="entry name" value="DUF4167"/>
</dbReference>
<protein>
    <submittedName>
        <fullName evidence="3">DUF4167 domain-containing protein</fullName>
    </submittedName>
</protein>
<reference evidence="3 4" key="1">
    <citation type="submission" date="2019-01" db="EMBL/GenBank/DDBJ databases">
        <title>Sinorhodobacter populi sp. nov. isolated from the symptomatic bark tissue of Populus euramericana canker.</title>
        <authorList>
            <person name="Xu G."/>
        </authorList>
    </citation>
    <scope>NUCLEOTIDE SEQUENCE [LARGE SCALE GENOMIC DNA]</scope>
    <source>
        <strain evidence="3 4">SK2B-1</strain>
    </source>
</reference>
<evidence type="ECO:0000256" key="1">
    <source>
        <dbReference type="SAM" id="MobiDB-lite"/>
    </source>
</evidence>
<reference evidence="3 4" key="2">
    <citation type="submission" date="2019-01" db="EMBL/GenBank/DDBJ databases">
        <authorList>
            <person name="Li Y."/>
        </authorList>
    </citation>
    <scope>NUCLEOTIDE SEQUENCE [LARGE SCALE GENOMIC DNA]</scope>
    <source>
        <strain evidence="3 4">SK2B-1</strain>
    </source>
</reference>
<comment type="caution">
    <text evidence="3">The sequence shown here is derived from an EMBL/GenBank/DDBJ whole genome shotgun (WGS) entry which is preliminary data.</text>
</comment>